<comment type="caution">
    <text evidence="1">The sequence shown here is derived from an EMBL/GenBank/DDBJ whole genome shotgun (WGS) entry which is preliminary data.</text>
</comment>
<dbReference type="Proteomes" id="UP000831701">
    <property type="component" value="Chromosome 17"/>
</dbReference>
<sequence length="202" mass="22282">ETVELPHCLGSIITQDLKSELNNSITMKEQQRMNLLQQLKKFNLPKIVKEFCHLLGTTVSLSSGYHPESNGQTERMNQELETCLRCLVAQNQMLLSDHSPGWSTHIMHSPQQPLDSRPFRSCMARQQGGSHGAISPCHGQKVPLGAPHVPCEQDQACAGEFLDASNEDVEDKSSAFSPVSLPVRLSCYAMVTPCFTSCQACI</sequence>
<name>A0ACB8VY36_9TELE</name>
<gene>
    <name evidence="1" type="ORF">L3Q82_014193</name>
</gene>
<accession>A0ACB8VY36</accession>
<feature type="non-terminal residue" evidence="1">
    <location>
        <position position="1"/>
    </location>
</feature>
<feature type="non-terminal residue" evidence="1">
    <location>
        <position position="202"/>
    </location>
</feature>
<keyword evidence="2" id="KW-1185">Reference proteome</keyword>
<dbReference type="EMBL" id="CM041547">
    <property type="protein sequence ID" value="KAI3359842.1"/>
    <property type="molecule type" value="Genomic_DNA"/>
</dbReference>
<protein>
    <submittedName>
        <fullName evidence="1">Uncharacterized protein</fullName>
    </submittedName>
</protein>
<evidence type="ECO:0000313" key="1">
    <source>
        <dbReference type="EMBL" id="KAI3359842.1"/>
    </source>
</evidence>
<reference evidence="1" key="1">
    <citation type="submission" date="2022-04" db="EMBL/GenBank/DDBJ databases">
        <title>Jade perch genome.</title>
        <authorList>
            <person name="Chao B."/>
        </authorList>
    </citation>
    <scope>NUCLEOTIDE SEQUENCE</scope>
    <source>
        <strain evidence="1">CB-2022</strain>
    </source>
</reference>
<proteinExistence type="predicted"/>
<organism evidence="1 2">
    <name type="scientific">Scortum barcoo</name>
    <name type="common">barcoo grunter</name>
    <dbReference type="NCBI Taxonomy" id="214431"/>
    <lineage>
        <taxon>Eukaryota</taxon>
        <taxon>Metazoa</taxon>
        <taxon>Chordata</taxon>
        <taxon>Craniata</taxon>
        <taxon>Vertebrata</taxon>
        <taxon>Euteleostomi</taxon>
        <taxon>Actinopterygii</taxon>
        <taxon>Neopterygii</taxon>
        <taxon>Teleostei</taxon>
        <taxon>Neoteleostei</taxon>
        <taxon>Acanthomorphata</taxon>
        <taxon>Eupercaria</taxon>
        <taxon>Centrarchiformes</taxon>
        <taxon>Terapontoidei</taxon>
        <taxon>Terapontidae</taxon>
        <taxon>Scortum</taxon>
    </lineage>
</organism>
<evidence type="ECO:0000313" key="2">
    <source>
        <dbReference type="Proteomes" id="UP000831701"/>
    </source>
</evidence>